<evidence type="ECO:0000256" key="3">
    <source>
        <dbReference type="ARBA" id="ARBA00022679"/>
    </source>
</evidence>
<comment type="caution">
    <text evidence="7">The sequence shown here is derived from an EMBL/GenBank/DDBJ whole genome shotgun (WGS) entry which is preliminary data.</text>
</comment>
<evidence type="ECO:0000313" key="7">
    <source>
        <dbReference type="EMBL" id="MDT2963020.1"/>
    </source>
</evidence>
<dbReference type="InterPro" id="IPR003660">
    <property type="entry name" value="HAMP_dom"/>
</dbReference>
<dbReference type="EMBL" id="JARQDV010000001">
    <property type="protein sequence ID" value="MDT2963020.1"/>
    <property type="molecule type" value="Genomic_DNA"/>
</dbReference>
<evidence type="ECO:0000313" key="8">
    <source>
        <dbReference type="Proteomes" id="UP001268896"/>
    </source>
</evidence>
<keyword evidence="5" id="KW-1133">Transmembrane helix</keyword>
<dbReference type="Gene3D" id="6.10.340.10">
    <property type="match status" value="1"/>
</dbReference>
<dbReference type="AlphaFoldDB" id="A0AAW8UGI2"/>
<reference evidence="7" key="1">
    <citation type="submission" date="2023-03" db="EMBL/GenBank/DDBJ databases">
        <authorList>
            <person name="Shen W."/>
            <person name="Cai J."/>
        </authorList>
    </citation>
    <scope>NUCLEOTIDE SEQUENCE</scope>
    <source>
        <strain evidence="7">K72-2</strain>
    </source>
</reference>
<comment type="subcellular location">
    <subcellularLocation>
        <location evidence="1">Membrane</location>
    </subcellularLocation>
</comment>
<dbReference type="SMART" id="SM00304">
    <property type="entry name" value="HAMP"/>
    <property type="match status" value="1"/>
</dbReference>
<organism evidence="7 8">
    <name type="scientific">Enterococcus casseliflavus</name>
    <name type="common">Enterococcus flavescens</name>
    <dbReference type="NCBI Taxonomy" id="37734"/>
    <lineage>
        <taxon>Bacteria</taxon>
        <taxon>Bacillati</taxon>
        <taxon>Bacillota</taxon>
        <taxon>Bacilli</taxon>
        <taxon>Lactobacillales</taxon>
        <taxon>Enterococcaceae</taxon>
        <taxon>Enterococcus</taxon>
    </lineage>
</organism>
<dbReference type="PANTHER" id="PTHR34220">
    <property type="entry name" value="SENSOR HISTIDINE KINASE YPDA"/>
    <property type="match status" value="1"/>
</dbReference>
<dbReference type="GO" id="GO:0016020">
    <property type="term" value="C:membrane"/>
    <property type="evidence" value="ECO:0007669"/>
    <property type="project" value="UniProtKB-SubCell"/>
</dbReference>
<evidence type="ECO:0000256" key="2">
    <source>
        <dbReference type="ARBA" id="ARBA00022553"/>
    </source>
</evidence>
<proteinExistence type="predicted"/>
<dbReference type="GO" id="GO:0000155">
    <property type="term" value="F:phosphorelay sensor kinase activity"/>
    <property type="evidence" value="ECO:0007669"/>
    <property type="project" value="InterPro"/>
</dbReference>
<dbReference type="PANTHER" id="PTHR34220:SF7">
    <property type="entry name" value="SENSOR HISTIDINE KINASE YPDA"/>
    <property type="match status" value="1"/>
</dbReference>
<dbReference type="InterPro" id="IPR050640">
    <property type="entry name" value="Bact_2-comp_sensor_kinase"/>
</dbReference>
<feature type="transmembrane region" description="Helical" evidence="5">
    <location>
        <begin position="6"/>
        <end position="26"/>
    </location>
</feature>
<dbReference type="Pfam" id="PF02518">
    <property type="entry name" value="HATPase_c"/>
    <property type="match status" value="1"/>
</dbReference>
<accession>A0AAW8UGI2</accession>
<dbReference type="InterPro" id="IPR036890">
    <property type="entry name" value="HATPase_C_sf"/>
</dbReference>
<dbReference type="Pfam" id="PF00672">
    <property type="entry name" value="HAMP"/>
    <property type="match status" value="1"/>
</dbReference>
<dbReference type="SUPFAM" id="SSF55874">
    <property type="entry name" value="ATPase domain of HSP90 chaperone/DNA topoisomerase II/histidine kinase"/>
    <property type="match status" value="1"/>
</dbReference>
<dbReference type="Proteomes" id="UP001268896">
    <property type="component" value="Unassembled WGS sequence"/>
</dbReference>
<evidence type="ECO:0000256" key="5">
    <source>
        <dbReference type="SAM" id="Phobius"/>
    </source>
</evidence>
<keyword evidence="4 7" id="KW-0418">Kinase</keyword>
<dbReference type="SUPFAM" id="SSF158472">
    <property type="entry name" value="HAMP domain-like"/>
    <property type="match status" value="1"/>
</dbReference>
<keyword evidence="5" id="KW-0472">Membrane</keyword>
<evidence type="ECO:0000259" key="6">
    <source>
        <dbReference type="PROSITE" id="PS50885"/>
    </source>
</evidence>
<feature type="domain" description="HAMP" evidence="6">
    <location>
        <begin position="268"/>
        <end position="320"/>
    </location>
</feature>
<dbReference type="Pfam" id="PF06580">
    <property type="entry name" value="His_kinase"/>
    <property type="match status" value="1"/>
</dbReference>
<dbReference type="InterPro" id="IPR010559">
    <property type="entry name" value="Sig_transdc_His_kin_internal"/>
</dbReference>
<sequence length="547" mass="62317">MKLMVTIIIANVVTSSLIILFFSNTANKIIDKNMEIQAKEIEVSILRNIHTISTDLNHINYKLIMDGYDTLKEASEQPRITRDTFESIKLTMELKEIVEPLYQFQPYLLGMAIYSKENRLMSFGLVDPVVEETLIGYTNEAAYAREIDDSTVYIKNEIKVGQVVLGHLVGFLHTSEFLNDQLENLPAGTQIALLDQKQTVLAEVGTIDEDQANLYEKSFYSEEVEAWFHLHLPKKPFLGPLTQNLRLMIFLCIVIVSMSIFVATLIILKLSKRIDQLNQAMERVKNKDLSTTVEIQGNDELKQMSIVFNSMVANINTLMEENKAREKEKKEIEIDFLQAQINPHFLSNTLNSITWMAELQQANNIAHLSKSLVSLLHATMYKGQDLIPLSEEVAHVKSYVSIQKVAYIDSFDVHWALDPAILSCRILRFILQPIVENSILHNFVGTNSEKGQIKISGEKKGDKLCLMVEDNGNGLTEEAIKQINEREKSNGKHYSKIGIHNIDKRIKLYYGPDYGITYETELGVYTRVIIELPMIGEKDDEKNSPLR</sequence>
<dbReference type="RefSeq" id="WP_271814277.1">
    <property type="nucleotide sequence ID" value="NZ_JAQLBK010000021.1"/>
</dbReference>
<dbReference type="CDD" id="cd06225">
    <property type="entry name" value="HAMP"/>
    <property type="match status" value="1"/>
</dbReference>
<evidence type="ECO:0000256" key="4">
    <source>
        <dbReference type="ARBA" id="ARBA00022777"/>
    </source>
</evidence>
<name>A0AAW8UGI2_ENTCA</name>
<dbReference type="PROSITE" id="PS50885">
    <property type="entry name" value="HAMP"/>
    <property type="match status" value="1"/>
</dbReference>
<feature type="transmembrane region" description="Helical" evidence="5">
    <location>
        <begin position="247"/>
        <end position="268"/>
    </location>
</feature>
<keyword evidence="3" id="KW-0808">Transferase</keyword>
<keyword evidence="5" id="KW-0812">Transmembrane</keyword>
<evidence type="ECO:0000256" key="1">
    <source>
        <dbReference type="ARBA" id="ARBA00004370"/>
    </source>
</evidence>
<protein>
    <submittedName>
        <fullName evidence="7">Sensor histidine kinase</fullName>
    </submittedName>
</protein>
<dbReference type="InterPro" id="IPR003594">
    <property type="entry name" value="HATPase_dom"/>
</dbReference>
<gene>
    <name evidence="7" type="ORF">P7I32_00255</name>
</gene>
<dbReference type="Gene3D" id="3.30.565.10">
    <property type="entry name" value="Histidine kinase-like ATPase, C-terminal domain"/>
    <property type="match status" value="1"/>
</dbReference>
<keyword evidence="2" id="KW-0597">Phosphoprotein</keyword>